<dbReference type="GO" id="GO:0016301">
    <property type="term" value="F:kinase activity"/>
    <property type="evidence" value="ECO:0007669"/>
    <property type="project" value="UniProtKB-UniRule"/>
</dbReference>
<evidence type="ECO:0000256" key="11">
    <source>
        <dbReference type="ARBA" id="ARBA00022842"/>
    </source>
</evidence>
<dbReference type="InterPro" id="IPR010121">
    <property type="entry name" value="Pyruvate_phosphate_dikinase"/>
</dbReference>
<dbReference type="GO" id="GO:0050242">
    <property type="term" value="F:pyruvate, phosphate dikinase activity"/>
    <property type="evidence" value="ECO:0007669"/>
    <property type="project" value="UniProtKB-UniRule"/>
</dbReference>
<feature type="domain" description="PEP-utilising enzyme mobile" evidence="17">
    <location>
        <begin position="421"/>
        <end position="502"/>
    </location>
</feature>
<feature type="binding site" evidence="15">
    <location>
        <position position="804"/>
    </location>
    <ligand>
        <name>Mg(2+)</name>
        <dbReference type="ChEBI" id="CHEBI:18420"/>
    </ligand>
</feature>
<dbReference type="NCBIfam" id="TIGR01828">
    <property type="entry name" value="pyru_phos_dikin"/>
    <property type="match status" value="1"/>
</dbReference>
<feature type="binding site" evidence="14">
    <location>
        <position position="780"/>
    </location>
    <ligand>
        <name>substrate</name>
    </ligand>
</feature>
<dbReference type="Gene3D" id="1.20.80.30">
    <property type="match status" value="1"/>
</dbReference>
<dbReference type="Gene3D" id="3.50.30.10">
    <property type="entry name" value="Phosphohistidine domain"/>
    <property type="match status" value="1"/>
</dbReference>
<dbReference type="Proteomes" id="UP000192923">
    <property type="component" value="Unassembled WGS sequence"/>
</dbReference>
<feature type="binding site" evidence="14">
    <location>
        <position position="803"/>
    </location>
    <ligand>
        <name>substrate</name>
    </ligand>
</feature>
<dbReference type="PANTHER" id="PTHR22931:SF9">
    <property type="entry name" value="PYRUVATE, PHOSPHATE DIKINASE 1, CHLOROPLASTIC"/>
    <property type="match status" value="1"/>
</dbReference>
<feature type="binding site" evidence="14">
    <location>
        <position position="804"/>
    </location>
    <ligand>
        <name>substrate</name>
    </ligand>
</feature>
<dbReference type="AlphaFoldDB" id="A0A1Y6D3V5"/>
<feature type="active site" description="Proton donor" evidence="13">
    <location>
        <position position="867"/>
    </location>
</feature>
<protein>
    <recommendedName>
        <fullName evidence="5 12">Pyruvate, phosphate dikinase</fullName>
        <ecNumber evidence="4 12">2.7.9.1</ecNumber>
    </recommendedName>
</protein>
<feature type="binding site" evidence="14">
    <location>
        <position position="616"/>
    </location>
    <ligand>
        <name>substrate</name>
    </ligand>
</feature>
<dbReference type="Pfam" id="PF02896">
    <property type="entry name" value="PEP-utilizers_C"/>
    <property type="match status" value="1"/>
</dbReference>
<keyword evidence="6" id="KW-0808">Transferase</keyword>
<dbReference type="SUPFAM" id="SSF52009">
    <property type="entry name" value="Phosphohistidine domain"/>
    <property type="match status" value="1"/>
</dbReference>
<feature type="binding site" evidence="14">
    <location>
        <position position="802"/>
    </location>
    <ligand>
        <name>substrate</name>
    </ligand>
</feature>
<dbReference type="OrthoDB" id="9765468at2"/>
<dbReference type="InterPro" id="IPR015813">
    <property type="entry name" value="Pyrv/PenolPyrv_kinase-like_dom"/>
</dbReference>
<dbReference type="EMBL" id="FXAM01000001">
    <property type="protein sequence ID" value="SMF95074.1"/>
    <property type="molecule type" value="Genomic_DNA"/>
</dbReference>
<evidence type="ECO:0000256" key="12">
    <source>
        <dbReference type="PIRNR" id="PIRNR000853"/>
    </source>
</evidence>
<dbReference type="Pfam" id="PF00391">
    <property type="entry name" value="PEP-utilizers"/>
    <property type="match status" value="1"/>
</dbReference>
<evidence type="ECO:0000256" key="13">
    <source>
        <dbReference type="PIRSR" id="PIRSR000853-1"/>
    </source>
</evidence>
<dbReference type="STRING" id="1760988.SAMN02949497_2418"/>
<sequence length="911" mass="100191">MSKKYVYAFAEGDGHNKPLLGGKGANLCEMTQIGLNVPPGFVITTEACLEFLDQKALPMGLLEEIGEHIRNLEQQTGKQFGGADNPLLVSVRSGSAMSMPGMMDTILNLGLNQETLRGLIQQTGNQRFGYDAYRRFIQLFGKIALGVDDHLFDHEFDEVKRAAGVKADIGLSAEHLQDISARFLRVVHDATGKPFPENVFEQLEIAVKAVFNSWMGKRAIDYRREFHITPAMANGTAVNVVTMVFGNMGNDSATGVGFTRNPGTGENEMYGEYLVNAQGEDVVAGIRTPKPVAEMAKEMPELYRQLVELRNKLEAHYQEVQDYEYTIEKGVLYCLQTRNGKMNATGMVRSSVEMFGEGLITKEQALLRVNPSHLEQLLHPRLNPSHKEKPLATGLPASPGAASGKCVFDADQAELLGRGGEKVILVREETKPEDIHGFFASQGILTSRGGKTSHAAVVARGMGKACVAGAEGIQVDSRSRLARVGELTLREGDIITIDGSNGNVYLGEIPTIPPKFSEELKTLLGWADEAARLKVFANGDTPDMAAVAMEYGAMGIGLCRTERMFNASERLPVVVEMILARNTEERQASLDKLLPMQRQDFIDMFKICAPRPVTVRLLDPPMHEFLPSEQQLLDEIEGLKEYRLAVKGRAAALAALNALQHTHAVNTDLSEDLVNSVISKKELMLRKVRELHEVNPMLGHRGVRLGITYPEIYEMQIRGILEAAAECVKDGVEVSPEIMVPQVITAQELKWVKAGVDKVRAEIEQRYGLSLKFKFGSMVETVRACCRAGDLAGIAEFFSFGTNDLTQAAFSFSREDAENKFLPLYTDSGILQDNPFEVLDVKGVGVLMQMTVELGRRTNPDLKVGICGEQGGHPTSIRYCHEFGLNYVSCSPHRVPIARLAAAHAKLLTEQ</sequence>
<evidence type="ECO:0000256" key="3">
    <source>
        <dbReference type="ARBA" id="ARBA00007837"/>
    </source>
</evidence>
<evidence type="ECO:0000256" key="1">
    <source>
        <dbReference type="ARBA" id="ARBA00001946"/>
    </source>
</evidence>
<evidence type="ECO:0000256" key="2">
    <source>
        <dbReference type="ARBA" id="ARBA00003144"/>
    </source>
</evidence>
<dbReference type="InterPro" id="IPR036637">
    <property type="entry name" value="Phosphohistidine_dom_sf"/>
</dbReference>
<dbReference type="SUPFAM" id="SSF56059">
    <property type="entry name" value="Glutathione synthetase ATP-binding domain-like"/>
    <property type="match status" value="1"/>
</dbReference>
<keyword evidence="21" id="KW-1185">Reference proteome</keyword>
<evidence type="ECO:0000256" key="8">
    <source>
        <dbReference type="ARBA" id="ARBA00022741"/>
    </source>
</evidence>
<evidence type="ECO:0000256" key="6">
    <source>
        <dbReference type="ARBA" id="ARBA00022679"/>
    </source>
</evidence>
<feature type="domain" description="Pyruvate phosphate dikinase AMP/ATP-binding" evidence="18">
    <location>
        <begin position="18"/>
        <end position="57"/>
    </location>
</feature>
<dbReference type="PROSITE" id="PS00370">
    <property type="entry name" value="PEP_ENZYMES_PHOS_SITE"/>
    <property type="match status" value="1"/>
</dbReference>
<comment type="function">
    <text evidence="2">Catalyzes the reversible phosphorylation of pyruvate and phosphate.</text>
</comment>
<comment type="cofactor">
    <cofactor evidence="1 12 15">
        <name>Mg(2+)</name>
        <dbReference type="ChEBI" id="CHEBI:18420"/>
    </cofactor>
</comment>
<name>A0A1Y6D3V5_9GAMM</name>
<dbReference type="Pfam" id="PF01326">
    <property type="entry name" value="PPDK_N"/>
    <property type="match status" value="2"/>
</dbReference>
<dbReference type="Gene3D" id="3.20.20.60">
    <property type="entry name" value="Phosphoenolpyruvate-binding domains"/>
    <property type="match status" value="1"/>
</dbReference>
<feature type="binding site" evidence="15">
    <location>
        <position position="780"/>
    </location>
    <ligand>
        <name>Mg(2+)</name>
        <dbReference type="ChEBI" id="CHEBI:18420"/>
    </ligand>
</feature>
<evidence type="ECO:0000259" key="19">
    <source>
        <dbReference type="Pfam" id="PF02896"/>
    </source>
</evidence>
<evidence type="ECO:0000256" key="16">
    <source>
        <dbReference type="SAM" id="Coils"/>
    </source>
</evidence>
<feature type="domain" description="PEP-utilising enzyme C-terminal" evidence="19">
    <location>
        <begin position="518"/>
        <end position="906"/>
    </location>
</feature>
<keyword evidence="8" id="KW-0547">Nucleotide-binding</keyword>
<accession>A0A1Y6D3V5</accession>
<evidence type="ECO:0000256" key="4">
    <source>
        <dbReference type="ARBA" id="ARBA00011994"/>
    </source>
</evidence>
<evidence type="ECO:0000256" key="15">
    <source>
        <dbReference type="PIRSR" id="PIRSR000853-3"/>
    </source>
</evidence>
<keyword evidence="9 20" id="KW-0418">Kinase</keyword>
<dbReference type="PANTHER" id="PTHR22931">
    <property type="entry name" value="PHOSPHOENOLPYRUVATE DIKINASE-RELATED"/>
    <property type="match status" value="1"/>
</dbReference>
<dbReference type="Gene3D" id="1.10.189.10">
    <property type="entry name" value="Pyruvate Phosphate Dikinase, domain 2"/>
    <property type="match status" value="1"/>
</dbReference>
<dbReference type="PIRSF" id="PIRSF000853">
    <property type="entry name" value="PPDK"/>
    <property type="match status" value="1"/>
</dbReference>
<dbReference type="GO" id="GO:0005524">
    <property type="term" value="F:ATP binding"/>
    <property type="evidence" value="ECO:0007669"/>
    <property type="project" value="UniProtKB-UniRule"/>
</dbReference>
<dbReference type="RefSeq" id="WP_085212994.1">
    <property type="nucleotide sequence ID" value="NZ_FXAM01000001.1"/>
</dbReference>
<comment type="similarity">
    <text evidence="3 12">Belongs to the PEP-utilizing enzyme family.</text>
</comment>
<keyword evidence="11 15" id="KW-0460">Magnesium</keyword>
<evidence type="ECO:0000313" key="20">
    <source>
        <dbReference type="EMBL" id="SMF95074.1"/>
    </source>
</evidence>
<feature type="active site" description="Tele-phosphohistidine intermediate" evidence="13">
    <location>
        <position position="454"/>
    </location>
</feature>
<dbReference type="NCBIfam" id="NF004531">
    <property type="entry name" value="PRK05878.1"/>
    <property type="match status" value="1"/>
</dbReference>
<dbReference type="InterPro" id="IPR002192">
    <property type="entry name" value="PPDK_AMP/ATP-bd"/>
</dbReference>
<dbReference type="InterPro" id="IPR040442">
    <property type="entry name" value="Pyrv_kinase-like_dom_sf"/>
</dbReference>
<keyword evidence="10" id="KW-0067">ATP-binding</keyword>
<organism evidence="20 21">
    <name type="scientific">Methylomagnum ishizawai</name>
    <dbReference type="NCBI Taxonomy" id="1760988"/>
    <lineage>
        <taxon>Bacteria</taxon>
        <taxon>Pseudomonadati</taxon>
        <taxon>Pseudomonadota</taxon>
        <taxon>Gammaproteobacteria</taxon>
        <taxon>Methylococcales</taxon>
        <taxon>Methylococcaceae</taxon>
        <taxon>Methylomagnum</taxon>
    </lineage>
</organism>
<evidence type="ECO:0000256" key="10">
    <source>
        <dbReference type="ARBA" id="ARBA00022840"/>
    </source>
</evidence>
<evidence type="ECO:0000256" key="9">
    <source>
        <dbReference type="ARBA" id="ARBA00022777"/>
    </source>
</evidence>
<reference evidence="20 21" key="1">
    <citation type="submission" date="2016-12" db="EMBL/GenBank/DDBJ databases">
        <authorList>
            <person name="Song W.-J."/>
            <person name="Kurnit D.M."/>
        </authorList>
    </citation>
    <scope>NUCLEOTIDE SEQUENCE [LARGE SCALE GENOMIC DNA]</scope>
    <source>
        <strain evidence="20 21">175</strain>
    </source>
</reference>
<dbReference type="EC" id="2.7.9.1" evidence="4 12"/>
<dbReference type="Gene3D" id="3.30.1490.20">
    <property type="entry name" value="ATP-grasp fold, A domain"/>
    <property type="match status" value="1"/>
</dbReference>
<feature type="binding site" evidence="14">
    <location>
        <position position="560"/>
    </location>
    <ligand>
        <name>substrate</name>
    </ligand>
</feature>
<keyword evidence="16" id="KW-0175">Coiled coil</keyword>
<evidence type="ECO:0000256" key="14">
    <source>
        <dbReference type="PIRSR" id="PIRSR000853-2"/>
    </source>
</evidence>
<evidence type="ECO:0000259" key="17">
    <source>
        <dbReference type="Pfam" id="PF00391"/>
    </source>
</evidence>
<feature type="binding site" evidence="14">
    <location>
        <position position="801"/>
    </location>
    <ligand>
        <name>substrate</name>
    </ligand>
</feature>
<evidence type="ECO:0000256" key="5">
    <source>
        <dbReference type="ARBA" id="ARBA00020138"/>
    </source>
</evidence>
<evidence type="ECO:0000259" key="18">
    <source>
        <dbReference type="Pfam" id="PF01326"/>
    </source>
</evidence>
<dbReference type="SUPFAM" id="SSF51621">
    <property type="entry name" value="Phosphoenolpyruvate/pyruvate domain"/>
    <property type="match status" value="1"/>
</dbReference>
<comment type="catalytic activity">
    <reaction evidence="12">
        <text>pyruvate + phosphate + ATP = phosphoenolpyruvate + AMP + diphosphate + H(+)</text>
        <dbReference type="Rhea" id="RHEA:10756"/>
        <dbReference type="ChEBI" id="CHEBI:15361"/>
        <dbReference type="ChEBI" id="CHEBI:15378"/>
        <dbReference type="ChEBI" id="CHEBI:30616"/>
        <dbReference type="ChEBI" id="CHEBI:33019"/>
        <dbReference type="ChEBI" id="CHEBI:43474"/>
        <dbReference type="ChEBI" id="CHEBI:58702"/>
        <dbReference type="ChEBI" id="CHEBI:456215"/>
        <dbReference type="EC" id="2.7.9.1"/>
    </reaction>
</comment>
<feature type="coiled-coil region" evidence="16">
    <location>
        <begin position="292"/>
        <end position="326"/>
    </location>
</feature>
<dbReference type="Gene3D" id="3.30.470.20">
    <property type="entry name" value="ATP-grasp fold, B domain"/>
    <property type="match status" value="1"/>
</dbReference>
<dbReference type="GO" id="GO:0046872">
    <property type="term" value="F:metal ion binding"/>
    <property type="evidence" value="ECO:0007669"/>
    <property type="project" value="UniProtKB-UniRule"/>
</dbReference>
<dbReference type="InterPro" id="IPR008279">
    <property type="entry name" value="PEP-util_enz_mobile_dom"/>
</dbReference>
<dbReference type="InterPro" id="IPR013815">
    <property type="entry name" value="ATP_grasp_subdomain_1"/>
</dbReference>
<keyword evidence="7 15" id="KW-0479">Metal-binding</keyword>
<evidence type="ECO:0000313" key="21">
    <source>
        <dbReference type="Proteomes" id="UP000192923"/>
    </source>
</evidence>
<dbReference type="InterPro" id="IPR018274">
    <property type="entry name" value="PEP_util_AS"/>
</dbReference>
<gene>
    <name evidence="20" type="ORF">SAMN02949497_2418</name>
</gene>
<dbReference type="InterPro" id="IPR000121">
    <property type="entry name" value="PEP_util_C"/>
</dbReference>
<evidence type="ECO:0000256" key="7">
    <source>
        <dbReference type="ARBA" id="ARBA00022723"/>
    </source>
</evidence>
<proteinExistence type="inferred from homology"/>
<keyword evidence="20" id="KW-0670">Pyruvate</keyword>
<feature type="domain" description="Pyruvate phosphate dikinase AMP/ATP-binding" evidence="18">
    <location>
        <begin position="63"/>
        <end position="290"/>
    </location>
</feature>